<accession>A0A3B1CEU8</accession>
<dbReference type="SUPFAM" id="SSF56300">
    <property type="entry name" value="Metallo-dependent phosphatases"/>
    <property type="match status" value="1"/>
</dbReference>
<name>A0A3B1CEU8_9ZZZZ</name>
<proteinExistence type="predicted"/>
<keyword evidence="1" id="KW-0732">Signal</keyword>
<gene>
    <name evidence="4" type="ORF">MNBD_IGNAVI01-1752</name>
</gene>
<dbReference type="SUPFAM" id="SSF48452">
    <property type="entry name" value="TPR-like"/>
    <property type="match status" value="1"/>
</dbReference>
<sequence>MKNFSLIILTFILITLLTGCKKKQPVKIPNNEAVGEFAPPDAYLNGSKHPYYGSENAWDIGGDALESRFFERDPKLEYKRRGQRALLEIIAGKPELAEEYCRRLLSKDFEDLESYFNLAVALAQQNKIDEAVQTVKTAVDMGLPVGRFLAGPRDLLKPLVESKDFKDYAAPFKLEIIQGPMLGRVTDHGTSFWVRTVNEVNIQVKVSKDESFKNSVFSDVTKSDSTKDYTTIVMVEKLEPNTQYYYKILVNGSTLDNTAIHSFRTFPKADKGAKFKIVYGGGAGYVPWHERIWDVIKGHEPLAFLWMGDNVYIDTPLQPGVIRYCYYQRQSRPEFRRLVASVGNYAIWDDHDVATDDVWLGPYKDKPPWKMRMLDIFREQWVNPFYGSKEWPACWFNFKIANVEFFMLDGRFYRTNPFDKNPTMLGPNQKAWLLDALKKSEATFKVIVSGVPWAYDSKPGVKDTWNGFHQERKEIFDFLANNKINGVVLLSGDRHRTDIRKIERPNGYTLYDWENCRLTNQIVHPIEPGAMYGYNAKQVFGLLTFDTTKPNPTVTFDAYSIDNEKVFSMTLKLSDLTGDK</sequence>
<dbReference type="InterPro" id="IPR056702">
    <property type="entry name" value="DUF7800"/>
</dbReference>
<dbReference type="Pfam" id="PF25077">
    <property type="entry name" value="DUF7800"/>
    <property type="match status" value="1"/>
</dbReference>
<dbReference type="Gene3D" id="2.60.40.380">
    <property type="entry name" value="Purple acid phosphatase-like, N-terminal"/>
    <property type="match status" value="1"/>
</dbReference>
<dbReference type="PANTHER" id="PTHR33987:SF1">
    <property type="entry name" value="CALCINEURIN-LIKE METALLO-PHOSPHOESTERASE SUPERFAMILY PROTEIN"/>
    <property type="match status" value="1"/>
</dbReference>
<dbReference type="InterPro" id="IPR029052">
    <property type="entry name" value="Metallo-depent_PP-like"/>
</dbReference>
<dbReference type="SUPFAM" id="SSF49363">
    <property type="entry name" value="Purple acid phosphatase, N-terminal domain"/>
    <property type="match status" value="1"/>
</dbReference>
<dbReference type="CDD" id="cd07389">
    <property type="entry name" value="MPP_PhoD"/>
    <property type="match status" value="1"/>
</dbReference>
<dbReference type="Pfam" id="PF09423">
    <property type="entry name" value="PhoD"/>
    <property type="match status" value="1"/>
</dbReference>
<dbReference type="GO" id="GO:0003993">
    <property type="term" value="F:acid phosphatase activity"/>
    <property type="evidence" value="ECO:0007669"/>
    <property type="project" value="InterPro"/>
</dbReference>
<evidence type="ECO:0000259" key="2">
    <source>
        <dbReference type="Pfam" id="PF09423"/>
    </source>
</evidence>
<dbReference type="InterPro" id="IPR011990">
    <property type="entry name" value="TPR-like_helical_dom_sf"/>
</dbReference>
<evidence type="ECO:0008006" key="5">
    <source>
        <dbReference type="Google" id="ProtNLM"/>
    </source>
</evidence>
<dbReference type="PROSITE" id="PS51257">
    <property type="entry name" value="PROKAR_LIPOPROTEIN"/>
    <property type="match status" value="1"/>
</dbReference>
<protein>
    <recommendedName>
        <fullName evidence="5">Phosphodiesterase/alkaline phosphatase D</fullName>
    </recommendedName>
</protein>
<feature type="domain" description="DUF7800" evidence="3">
    <location>
        <begin position="175"/>
        <end position="255"/>
    </location>
</feature>
<dbReference type="InterPro" id="IPR038607">
    <property type="entry name" value="PhoD-like_sf"/>
</dbReference>
<dbReference type="PANTHER" id="PTHR33987">
    <property type="entry name" value="CALCINEURIN-LIKE METALLO-PHOSPHOESTERASE SUPERFAMILY PROTEIN"/>
    <property type="match status" value="1"/>
</dbReference>
<feature type="domain" description="PhoD-like phosphatase metallophosphatase" evidence="2">
    <location>
        <begin position="323"/>
        <end position="503"/>
    </location>
</feature>
<evidence type="ECO:0000313" key="4">
    <source>
        <dbReference type="EMBL" id="VAX23253.1"/>
    </source>
</evidence>
<dbReference type="Gene3D" id="3.60.21.70">
    <property type="entry name" value="PhoD-like phosphatase"/>
    <property type="match status" value="1"/>
</dbReference>
<organism evidence="4">
    <name type="scientific">hydrothermal vent metagenome</name>
    <dbReference type="NCBI Taxonomy" id="652676"/>
    <lineage>
        <taxon>unclassified sequences</taxon>
        <taxon>metagenomes</taxon>
        <taxon>ecological metagenomes</taxon>
    </lineage>
</organism>
<evidence type="ECO:0000259" key="3">
    <source>
        <dbReference type="Pfam" id="PF25077"/>
    </source>
</evidence>
<dbReference type="AlphaFoldDB" id="A0A3B1CEU8"/>
<dbReference type="EMBL" id="UOGD01000245">
    <property type="protein sequence ID" value="VAX23253.1"/>
    <property type="molecule type" value="Genomic_DNA"/>
</dbReference>
<dbReference type="GO" id="GO:0046872">
    <property type="term" value="F:metal ion binding"/>
    <property type="evidence" value="ECO:0007669"/>
    <property type="project" value="InterPro"/>
</dbReference>
<evidence type="ECO:0000256" key="1">
    <source>
        <dbReference type="ARBA" id="ARBA00022729"/>
    </source>
</evidence>
<dbReference type="Gene3D" id="1.25.40.10">
    <property type="entry name" value="Tetratricopeptide repeat domain"/>
    <property type="match status" value="1"/>
</dbReference>
<dbReference type="InterPro" id="IPR018946">
    <property type="entry name" value="PhoD-like_MPP"/>
</dbReference>
<dbReference type="InterPro" id="IPR008963">
    <property type="entry name" value="Purple_acid_Pase-like_N"/>
</dbReference>
<reference evidence="4" key="1">
    <citation type="submission" date="2018-06" db="EMBL/GenBank/DDBJ databases">
        <authorList>
            <person name="Zhirakovskaya E."/>
        </authorList>
    </citation>
    <scope>NUCLEOTIDE SEQUENCE</scope>
</reference>